<evidence type="ECO:0000313" key="4">
    <source>
        <dbReference type="Proteomes" id="UP000244855"/>
    </source>
</evidence>
<protein>
    <submittedName>
        <fullName evidence="3">ADP-ribosylglycohydrolase</fullName>
    </submittedName>
</protein>
<keyword evidence="1" id="KW-0479">Metal-binding</keyword>
<dbReference type="SUPFAM" id="SSF101478">
    <property type="entry name" value="ADP-ribosylglycohydrolase"/>
    <property type="match status" value="1"/>
</dbReference>
<keyword evidence="1" id="KW-0460">Magnesium</keyword>
<dbReference type="InterPro" id="IPR036705">
    <property type="entry name" value="Ribosyl_crysJ1_sf"/>
</dbReference>
<dbReference type="STRING" id="97972.A0A2V1CZ10"/>
<feature type="region of interest" description="Disordered" evidence="2">
    <location>
        <begin position="1"/>
        <end position="25"/>
    </location>
</feature>
<dbReference type="PANTHER" id="PTHR16222:SF28">
    <property type="entry name" value="ADP-RIBOSYLGLYCOHYDROLASE"/>
    <property type="match status" value="1"/>
</dbReference>
<dbReference type="GO" id="GO:0016787">
    <property type="term" value="F:hydrolase activity"/>
    <property type="evidence" value="ECO:0007669"/>
    <property type="project" value="UniProtKB-KW"/>
</dbReference>
<dbReference type="EMBL" id="KZ806013">
    <property type="protein sequence ID" value="PVH90968.1"/>
    <property type="molecule type" value="Genomic_DNA"/>
</dbReference>
<dbReference type="Proteomes" id="UP000244855">
    <property type="component" value="Unassembled WGS sequence"/>
</dbReference>
<evidence type="ECO:0000256" key="2">
    <source>
        <dbReference type="SAM" id="MobiDB-lite"/>
    </source>
</evidence>
<reference evidence="3 4" key="1">
    <citation type="journal article" date="2018" name="Sci. Rep.">
        <title>Comparative genomics provides insights into the lifestyle and reveals functional heterogeneity of dark septate endophytic fungi.</title>
        <authorList>
            <person name="Knapp D.G."/>
            <person name="Nemeth J.B."/>
            <person name="Barry K."/>
            <person name="Hainaut M."/>
            <person name="Henrissat B."/>
            <person name="Johnson J."/>
            <person name="Kuo A."/>
            <person name="Lim J.H.P."/>
            <person name="Lipzen A."/>
            <person name="Nolan M."/>
            <person name="Ohm R.A."/>
            <person name="Tamas L."/>
            <person name="Grigoriev I.V."/>
            <person name="Spatafora J.W."/>
            <person name="Nagy L.G."/>
            <person name="Kovacs G.M."/>
        </authorList>
    </citation>
    <scope>NUCLEOTIDE SEQUENCE [LARGE SCALE GENOMIC DNA]</scope>
    <source>
        <strain evidence="3 4">DSE2036</strain>
    </source>
</reference>
<gene>
    <name evidence="3" type="ORF">DM02DRAFT_708013</name>
</gene>
<evidence type="ECO:0000313" key="3">
    <source>
        <dbReference type="EMBL" id="PVH90968.1"/>
    </source>
</evidence>
<dbReference type="Pfam" id="PF03747">
    <property type="entry name" value="ADP_ribosyl_GH"/>
    <property type="match status" value="1"/>
</dbReference>
<feature type="compositionally biased region" description="Basic and acidic residues" evidence="2">
    <location>
        <begin position="11"/>
        <end position="25"/>
    </location>
</feature>
<sequence>MELSPEQGQDPQDRPSDEQNKDPDTHELDFVKLHPFVRSTVVNKAYGCIVGSALGDTIGLYTEFLPKSTCLEAYKEMKFSLVENVTEAINDSHRKFAIRLRIWIEQGLRALDRPPCGIGALVGSVVTNPDYLAAPFSTAVTRWVKTARHVAPNGSLMRTHPIGIIGVGMSEEACWRLTADVGRTTHADPRCTVACCISVGLIRGLLRGEISREDDVNEAIERAYAWVFTQPDLINPGLDTELTEFEIKRHLERREFERHVYAKSYAELHLDNHKEMGYVYKCLGSAILALRLCIHGRSTPYTIAPPSKTVFEDVITELVLEGGDADTNAAAAGALIGAYLGYTNLPAHWTEGLAHKEWLQEKTMRFLKVVGIVEGYVKEVADEAPNGGKPLMDKNQLEKRDAEMLATILTRKKERDDRDREKKTKAKGLAAWFSKK</sequence>
<dbReference type="InterPro" id="IPR050792">
    <property type="entry name" value="ADP-ribosylglycohydrolase"/>
</dbReference>
<feature type="binding site" evidence="1">
    <location>
        <position position="324"/>
    </location>
    <ligand>
        <name>Mg(2+)</name>
        <dbReference type="ChEBI" id="CHEBI:18420"/>
        <label>1</label>
    </ligand>
</feature>
<dbReference type="Gene3D" id="1.10.4080.10">
    <property type="entry name" value="ADP-ribosylation/Crystallin J1"/>
    <property type="match status" value="1"/>
</dbReference>
<keyword evidence="4" id="KW-1185">Reference proteome</keyword>
<feature type="compositionally biased region" description="Basic and acidic residues" evidence="2">
    <location>
        <begin position="411"/>
        <end position="422"/>
    </location>
</feature>
<evidence type="ECO:0000256" key="1">
    <source>
        <dbReference type="PIRSR" id="PIRSR605502-1"/>
    </source>
</evidence>
<dbReference type="GO" id="GO:0046872">
    <property type="term" value="F:metal ion binding"/>
    <property type="evidence" value="ECO:0007669"/>
    <property type="project" value="UniProtKB-KW"/>
</dbReference>
<feature type="binding site" evidence="1">
    <location>
        <position position="326"/>
    </location>
    <ligand>
        <name>Mg(2+)</name>
        <dbReference type="ChEBI" id="CHEBI:18420"/>
        <label>1</label>
    </ligand>
</feature>
<feature type="binding site" evidence="1">
    <location>
        <position position="91"/>
    </location>
    <ligand>
        <name>Mg(2+)</name>
        <dbReference type="ChEBI" id="CHEBI:18420"/>
        <label>1</label>
    </ligand>
</feature>
<accession>A0A2V1CZ10</accession>
<organism evidence="3 4">
    <name type="scientific">Periconia macrospinosa</name>
    <dbReference type="NCBI Taxonomy" id="97972"/>
    <lineage>
        <taxon>Eukaryota</taxon>
        <taxon>Fungi</taxon>
        <taxon>Dikarya</taxon>
        <taxon>Ascomycota</taxon>
        <taxon>Pezizomycotina</taxon>
        <taxon>Dothideomycetes</taxon>
        <taxon>Pleosporomycetidae</taxon>
        <taxon>Pleosporales</taxon>
        <taxon>Massarineae</taxon>
        <taxon>Periconiaceae</taxon>
        <taxon>Periconia</taxon>
    </lineage>
</organism>
<dbReference type="AlphaFoldDB" id="A0A2V1CZ10"/>
<dbReference type="InterPro" id="IPR005502">
    <property type="entry name" value="Ribosyl_crysJ1"/>
</dbReference>
<feature type="binding site" evidence="1">
    <location>
        <position position="327"/>
    </location>
    <ligand>
        <name>Mg(2+)</name>
        <dbReference type="ChEBI" id="CHEBI:18420"/>
        <label>1</label>
    </ligand>
</feature>
<name>A0A2V1CZ10_9PLEO</name>
<feature type="compositionally biased region" description="Polar residues" evidence="2">
    <location>
        <begin position="1"/>
        <end position="10"/>
    </location>
</feature>
<dbReference type="PANTHER" id="PTHR16222">
    <property type="entry name" value="ADP-RIBOSYLGLYCOHYDROLASE"/>
    <property type="match status" value="1"/>
</dbReference>
<proteinExistence type="predicted"/>
<comment type="cofactor">
    <cofactor evidence="1">
        <name>Mg(2+)</name>
        <dbReference type="ChEBI" id="CHEBI:18420"/>
    </cofactor>
    <text evidence="1">Binds 2 magnesium ions per subunit.</text>
</comment>
<feature type="region of interest" description="Disordered" evidence="2">
    <location>
        <begin position="408"/>
        <end position="436"/>
    </location>
</feature>
<keyword evidence="3" id="KW-0378">Hydrolase</keyword>
<dbReference type="OrthoDB" id="2021138at2759"/>